<dbReference type="RefSeq" id="WP_084538107.1">
    <property type="nucleotide sequence ID" value="NZ_QNRE01000026.1"/>
</dbReference>
<feature type="transmembrane region" description="Helical" evidence="1">
    <location>
        <begin position="54"/>
        <end position="75"/>
    </location>
</feature>
<keyword evidence="3" id="KW-1185">Reference proteome</keyword>
<dbReference type="AlphaFoldDB" id="A0A366CW26"/>
<gene>
    <name evidence="2" type="ORF">DFR74_12615</name>
</gene>
<evidence type="ECO:0000313" key="3">
    <source>
        <dbReference type="Proteomes" id="UP000252586"/>
    </source>
</evidence>
<reference evidence="2 3" key="1">
    <citation type="submission" date="2018-06" db="EMBL/GenBank/DDBJ databases">
        <title>Genomic Encyclopedia of Type Strains, Phase IV (KMG-IV): sequencing the most valuable type-strain genomes for metagenomic binning, comparative biology and taxonomic classification.</title>
        <authorList>
            <person name="Goeker M."/>
        </authorList>
    </citation>
    <scope>NUCLEOTIDE SEQUENCE [LARGE SCALE GENOMIC DNA]</scope>
    <source>
        <strain evidence="2 3">DSM 44599</strain>
    </source>
</reference>
<protein>
    <recommendedName>
        <fullName evidence="4">DUF2269 domain-containing protein</fullName>
    </recommendedName>
</protein>
<evidence type="ECO:0000313" key="2">
    <source>
        <dbReference type="EMBL" id="RBO80298.1"/>
    </source>
</evidence>
<proteinExistence type="predicted"/>
<comment type="caution">
    <text evidence="2">The sequence shown here is derived from an EMBL/GenBank/DDBJ whole genome shotgun (WGS) entry which is preliminary data.</text>
</comment>
<feature type="transmembrane region" description="Helical" evidence="1">
    <location>
        <begin position="12"/>
        <end position="34"/>
    </location>
</feature>
<sequence>MLSPRGRKLALTVHVSISVGWLGAVLSFLALAVVGITSSDVQLVRAIDLVARPLAWWVLVPLSVGSLVTGIVQSLGTPWGLIRHYWVLFKLVLNVVATAILILYTSTVDHYAAVASRPDSTLLELRAPTFIVHGAAASIVLAAAMILAVFKPRGLTPFGLRIRQAAAEGRVGR</sequence>
<dbReference type="OrthoDB" id="8082651at2"/>
<name>A0A366CW26_9NOCA</name>
<dbReference type="EMBL" id="QNRE01000026">
    <property type="protein sequence ID" value="RBO80298.1"/>
    <property type="molecule type" value="Genomic_DNA"/>
</dbReference>
<dbReference type="Proteomes" id="UP000252586">
    <property type="component" value="Unassembled WGS sequence"/>
</dbReference>
<keyword evidence="1" id="KW-1133">Transmembrane helix</keyword>
<dbReference type="STRING" id="1210090.GCA_001613185_05999"/>
<keyword evidence="1" id="KW-0812">Transmembrane</keyword>
<evidence type="ECO:0000256" key="1">
    <source>
        <dbReference type="SAM" id="Phobius"/>
    </source>
</evidence>
<feature type="transmembrane region" description="Helical" evidence="1">
    <location>
        <begin position="87"/>
        <end position="107"/>
    </location>
</feature>
<accession>A0A366CW26</accession>
<keyword evidence="1" id="KW-0472">Membrane</keyword>
<organism evidence="2 3">
    <name type="scientific">Nocardia puris</name>
    <dbReference type="NCBI Taxonomy" id="208602"/>
    <lineage>
        <taxon>Bacteria</taxon>
        <taxon>Bacillati</taxon>
        <taxon>Actinomycetota</taxon>
        <taxon>Actinomycetes</taxon>
        <taxon>Mycobacteriales</taxon>
        <taxon>Nocardiaceae</taxon>
        <taxon>Nocardia</taxon>
    </lineage>
</organism>
<feature type="transmembrane region" description="Helical" evidence="1">
    <location>
        <begin position="127"/>
        <end position="150"/>
    </location>
</feature>
<evidence type="ECO:0008006" key="4">
    <source>
        <dbReference type="Google" id="ProtNLM"/>
    </source>
</evidence>